<organism evidence="1">
    <name type="scientific">Rhizophora mucronata</name>
    <name type="common">Asiatic mangrove</name>
    <dbReference type="NCBI Taxonomy" id="61149"/>
    <lineage>
        <taxon>Eukaryota</taxon>
        <taxon>Viridiplantae</taxon>
        <taxon>Streptophyta</taxon>
        <taxon>Embryophyta</taxon>
        <taxon>Tracheophyta</taxon>
        <taxon>Spermatophyta</taxon>
        <taxon>Magnoliopsida</taxon>
        <taxon>eudicotyledons</taxon>
        <taxon>Gunneridae</taxon>
        <taxon>Pentapetalae</taxon>
        <taxon>rosids</taxon>
        <taxon>fabids</taxon>
        <taxon>Malpighiales</taxon>
        <taxon>Rhizophoraceae</taxon>
        <taxon>Rhizophora</taxon>
    </lineage>
</organism>
<name>A0A2P2KHV4_RHIMU</name>
<accession>A0A2P2KHV4</accession>
<evidence type="ECO:0000313" key="1">
    <source>
        <dbReference type="EMBL" id="MBX05305.1"/>
    </source>
</evidence>
<reference evidence="1" key="1">
    <citation type="submission" date="2018-02" db="EMBL/GenBank/DDBJ databases">
        <title>Rhizophora mucronata_Transcriptome.</title>
        <authorList>
            <person name="Meera S.P."/>
            <person name="Sreeshan A."/>
            <person name="Augustine A."/>
        </authorList>
    </citation>
    <scope>NUCLEOTIDE SEQUENCE</scope>
    <source>
        <tissue evidence="1">Leaf</tissue>
    </source>
</reference>
<protein>
    <submittedName>
        <fullName evidence="1">Serine/threonine-protein phosphatase 5 isoform X1</fullName>
    </submittedName>
</protein>
<dbReference type="EMBL" id="GGEC01024821">
    <property type="protein sequence ID" value="MBX05305.1"/>
    <property type="molecule type" value="Transcribed_RNA"/>
</dbReference>
<proteinExistence type="predicted"/>
<dbReference type="AlphaFoldDB" id="A0A2P2KHV4"/>
<sequence>MYQRFRVNNEYVYYRWKINQFSSKHFPDPSDNFVREPITYHIVKKLN</sequence>